<dbReference type="GO" id="GO:0005730">
    <property type="term" value="C:nucleolus"/>
    <property type="evidence" value="ECO:0007669"/>
    <property type="project" value="TreeGrafter"/>
</dbReference>
<evidence type="ECO:0000313" key="2">
    <source>
        <dbReference type="Ensembl" id="ENSMGAP00000030405.1"/>
    </source>
</evidence>
<reference evidence="2 3" key="1">
    <citation type="journal article" date="2010" name="PLoS Biol.">
        <title>Multi-platform next-generation sequencing of the domestic turkey (Meleagris gallopavo): genome assembly and analysis.</title>
        <authorList>
            <person name="Dalloul R.A."/>
            <person name="Long J.A."/>
            <person name="Zimin A.V."/>
            <person name="Aslam L."/>
            <person name="Beal K."/>
            <person name="Blomberg L.A."/>
            <person name="Bouffard P."/>
            <person name="Burt D.W."/>
            <person name="Crasta O."/>
            <person name="Crooijmans R.P."/>
            <person name="Cooper K."/>
            <person name="Coulombe R.A."/>
            <person name="De S."/>
            <person name="Delany M.E."/>
            <person name="Dodgson J.B."/>
            <person name="Dong J.J."/>
            <person name="Evans C."/>
            <person name="Frederickson K.M."/>
            <person name="Flicek P."/>
            <person name="Florea L."/>
            <person name="Folkerts O."/>
            <person name="Groenen M.A."/>
            <person name="Harkins T.T."/>
            <person name="Herrero J."/>
            <person name="Hoffmann S."/>
            <person name="Megens H.J."/>
            <person name="Jiang A."/>
            <person name="de Jong P."/>
            <person name="Kaiser P."/>
            <person name="Kim H."/>
            <person name="Kim K.W."/>
            <person name="Kim S."/>
            <person name="Langenberger D."/>
            <person name="Lee M.K."/>
            <person name="Lee T."/>
            <person name="Mane S."/>
            <person name="Marcais G."/>
            <person name="Marz M."/>
            <person name="McElroy A.P."/>
            <person name="Modise T."/>
            <person name="Nefedov M."/>
            <person name="Notredame C."/>
            <person name="Paton I.R."/>
            <person name="Payne W.S."/>
            <person name="Pertea G."/>
            <person name="Prickett D."/>
            <person name="Puiu D."/>
            <person name="Qioa D."/>
            <person name="Raineri E."/>
            <person name="Ruffier M."/>
            <person name="Salzberg S.L."/>
            <person name="Schatz M.C."/>
            <person name="Scheuring C."/>
            <person name="Schmidt C.J."/>
            <person name="Schroeder S."/>
            <person name="Searle S.M."/>
            <person name="Smith E.J."/>
            <person name="Smith J."/>
            <person name="Sonstegard T.S."/>
            <person name="Stadler P.F."/>
            <person name="Tafer H."/>
            <person name="Tu Z.J."/>
            <person name="Van Tassell C.P."/>
            <person name="Vilella A.J."/>
            <person name="Williams K.P."/>
            <person name="Yorke J.A."/>
            <person name="Zhang L."/>
            <person name="Zhang H.B."/>
            <person name="Zhang X."/>
            <person name="Zhang Y."/>
            <person name="Reed K.M."/>
        </authorList>
    </citation>
    <scope>NUCLEOTIDE SEQUENCE [LARGE SCALE GENOMIC DNA]</scope>
</reference>
<dbReference type="Ensembl" id="ENSMGAT00000031622.1">
    <property type="protein sequence ID" value="ENSMGAP00000030405.1"/>
    <property type="gene ID" value="ENSMGAG00000021845.1"/>
</dbReference>
<dbReference type="PANTHER" id="PTHR35544">
    <property type="entry name" value="RIBOSOMAL BIOGENESIS FACTOR"/>
    <property type="match status" value="1"/>
</dbReference>
<reference evidence="2" key="3">
    <citation type="submission" date="2025-09" db="UniProtKB">
        <authorList>
            <consortium name="Ensembl"/>
        </authorList>
    </citation>
    <scope>IDENTIFICATION</scope>
</reference>
<dbReference type="InterPro" id="IPR031389">
    <property type="entry name" value="RBIS"/>
</dbReference>
<evidence type="ECO:0000313" key="3">
    <source>
        <dbReference type="Proteomes" id="UP000001645"/>
    </source>
</evidence>
<dbReference type="Proteomes" id="UP000001645">
    <property type="component" value="Chromosome 3"/>
</dbReference>
<sequence length="74" mass="8110">MMPVQFQFRTPMCAGFFSLQINIANADKVSKINKAFAEIQKEVQQLSKGTAAEPPKNQQEPANVDAATSLLSQL</sequence>
<dbReference type="PANTHER" id="PTHR35544:SF4">
    <property type="entry name" value="RIBOSOMAL BIOGENESIS FACTOR"/>
    <property type="match status" value="1"/>
</dbReference>
<protein>
    <submittedName>
        <fullName evidence="2">Uncharacterized protein</fullName>
    </submittedName>
</protein>
<accession>A0A803YF58</accession>
<dbReference type="AlphaFoldDB" id="A0A803YF58"/>
<dbReference type="GeneTree" id="ENSGT00960000190122"/>
<reference evidence="2" key="2">
    <citation type="submission" date="2025-08" db="UniProtKB">
        <authorList>
            <consortium name="Ensembl"/>
        </authorList>
    </citation>
    <scope>IDENTIFICATION</scope>
</reference>
<evidence type="ECO:0000256" key="1">
    <source>
        <dbReference type="SAM" id="MobiDB-lite"/>
    </source>
</evidence>
<proteinExistence type="predicted"/>
<organism evidence="2 3">
    <name type="scientific">Meleagris gallopavo</name>
    <name type="common">Wild turkey</name>
    <dbReference type="NCBI Taxonomy" id="9103"/>
    <lineage>
        <taxon>Eukaryota</taxon>
        <taxon>Metazoa</taxon>
        <taxon>Chordata</taxon>
        <taxon>Craniata</taxon>
        <taxon>Vertebrata</taxon>
        <taxon>Euteleostomi</taxon>
        <taxon>Archelosauria</taxon>
        <taxon>Archosauria</taxon>
        <taxon>Dinosauria</taxon>
        <taxon>Saurischia</taxon>
        <taxon>Theropoda</taxon>
        <taxon>Coelurosauria</taxon>
        <taxon>Aves</taxon>
        <taxon>Neognathae</taxon>
        <taxon>Galloanserae</taxon>
        <taxon>Galliformes</taxon>
        <taxon>Phasianidae</taxon>
        <taxon>Meleagridinae</taxon>
        <taxon>Meleagris</taxon>
    </lineage>
</organism>
<feature type="region of interest" description="Disordered" evidence="1">
    <location>
        <begin position="45"/>
        <end position="74"/>
    </location>
</feature>
<dbReference type="InParanoid" id="A0A803YF58"/>
<keyword evidence="3" id="KW-1185">Reference proteome</keyword>
<name>A0A803YF58_MELGA</name>
<dbReference type="Pfam" id="PF15679">
    <property type="entry name" value="DUF4665"/>
    <property type="match status" value="1"/>
</dbReference>
<dbReference type="GO" id="GO:0042254">
    <property type="term" value="P:ribosome biogenesis"/>
    <property type="evidence" value="ECO:0007669"/>
    <property type="project" value="InterPro"/>
</dbReference>
<dbReference type="FunCoup" id="A0A803YF58">
    <property type="interactions" value="154"/>
</dbReference>